<dbReference type="GO" id="GO:0008270">
    <property type="term" value="F:zinc ion binding"/>
    <property type="evidence" value="ECO:0007669"/>
    <property type="project" value="UniProtKB-KW"/>
</dbReference>
<feature type="zinc finger region" description="FLZ-type" evidence="4">
    <location>
        <begin position="173"/>
        <end position="216"/>
    </location>
</feature>
<sequence>MLKFGKRPLPMVGRISELLVSGSSAGFSDTGTSPRGPLDLKIQPTSSPRGVKSYDVGGVGLGIVAALEKSTHNGREILAKYAVFCPNTNRSDPIPVNSGQNCDGFSSGGVQEFEEDSSENYTYVTLRGQKKSCTKVYYDGDDCAGSARHRRASCGGLTICADDLESSVFPTSDFLSCCHLCKKNLHGKDIYMYRGEKAFCSTECRSTQIVADERKEQCRLDASRSPDVSSSSCSKDEIFSTGILVI</sequence>
<keyword evidence="2" id="KW-0479">Metal-binding</keyword>
<dbReference type="Proteomes" id="UP000290289">
    <property type="component" value="Chromosome 15"/>
</dbReference>
<evidence type="ECO:0000313" key="7">
    <source>
        <dbReference type="EMBL" id="RXH74828.1"/>
    </source>
</evidence>
<keyword evidence="8" id="KW-1185">Reference proteome</keyword>
<dbReference type="PANTHER" id="PTHR47208:SF5">
    <property type="entry name" value="FCS-LIKE ZINC FINGER 12-RELATED"/>
    <property type="match status" value="1"/>
</dbReference>
<evidence type="ECO:0000256" key="1">
    <source>
        <dbReference type="ARBA" id="ARBA00009374"/>
    </source>
</evidence>
<proteinExistence type="inferred from homology"/>
<accession>A0A498HTC9</accession>
<feature type="region of interest" description="Disordered" evidence="5">
    <location>
        <begin position="25"/>
        <end position="49"/>
    </location>
</feature>
<dbReference type="InterPro" id="IPR007650">
    <property type="entry name" value="Zf-FLZ_dom"/>
</dbReference>
<dbReference type="AlphaFoldDB" id="A0A498HTC9"/>
<name>A0A498HTC9_MALDO</name>
<protein>
    <recommendedName>
        <fullName evidence="6">FLZ-type domain-containing protein</fullName>
    </recommendedName>
</protein>
<keyword evidence="3" id="KW-0863">Zinc-finger</keyword>
<evidence type="ECO:0000256" key="2">
    <source>
        <dbReference type="ARBA" id="ARBA00022723"/>
    </source>
</evidence>
<organism evidence="7 8">
    <name type="scientific">Malus domestica</name>
    <name type="common">Apple</name>
    <name type="synonym">Pyrus malus</name>
    <dbReference type="NCBI Taxonomy" id="3750"/>
    <lineage>
        <taxon>Eukaryota</taxon>
        <taxon>Viridiplantae</taxon>
        <taxon>Streptophyta</taxon>
        <taxon>Embryophyta</taxon>
        <taxon>Tracheophyta</taxon>
        <taxon>Spermatophyta</taxon>
        <taxon>Magnoliopsida</taxon>
        <taxon>eudicotyledons</taxon>
        <taxon>Gunneridae</taxon>
        <taxon>Pentapetalae</taxon>
        <taxon>rosids</taxon>
        <taxon>fabids</taxon>
        <taxon>Rosales</taxon>
        <taxon>Rosaceae</taxon>
        <taxon>Amygdaloideae</taxon>
        <taxon>Maleae</taxon>
        <taxon>Malus</taxon>
    </lineage>
</organism>
<evidence type="ECO:0000256" key="3">
    <source>
        <dbReference type="ARBA" id="ARBA00022771"/>
    </source>
</evidence>
<comment type="caution">
    <text evidence="7">The sequence shown here is derived from an EMBL/GenBank/DDBJ whole genome shotgun (WGS) entry which is preliminary data.</text>
</comment>
<dbReference type="InterPro" id="IPR044604">
    <property type="entry name" value="FLZ12/13/14"/>
</dbReference>
<comment type="similarity">
    <text evidence="1">Belongs to the FLZ family.</text>
</comment>
<feature type="domain" description="FLZ-type" evidence="6">
    <location>
        <begin position="173"/>
        <end position="216"/>
    </location>
</feature>
<dbReference type="Pfam" id="PF04570">
    <property type="entry name" value="zf-FLZ"/>
    <property type="match status" value="1"/>
</dbReference>
<dbReference type="PROSITE" id="PS51795">
    <property type="entry name" value="ZF_FLZ"/>
    <property type="match status" value="1"/>
</dbReference>
<reference evidence="7 8" key="1">
    <citation type="submission" date="2018-10" db="EMBL/GenBank/DDBJ databases">
        <title>A high-quality apple genome assembly.</title>
        <authorList>
            <person name="Hu J."/>
        </authorList>
    </citation>
    <scope>NUCLEOTIDE SEQUENCE [LARGE SCALE GENOMIC DNA]</scope>
    <source>
        <strain evidence="8">cv. HFTH1</strain>
        <tissue evidence="7">Young leaf</tissue>
    </source>
</reference>
<dbReference type="PANTHER" id="PTHR47208">
    <property type="entry name" value="OS02G0174800 PROTEIN"/>
    <property type="match status" value="1"/>
</dbReference>
<evidence type="ECO:0000256" key="5">
    <source>
        <dbReference type="SAM" id="MobiDB-lite"/>
    </source>
</evidence>
<dbReference type="EMBL" id="RDQH01000341">
    <property type="protein sequence ID" value="RXH74828.1"/>
    <property type="molecule type" value="Genomic_DNA"/>
</dbReference>
<evidence type="ECO:0000313" key="8">
    <source>
        <dbReference type="Proteomes" id="UP000290289"/>
    </source>
</evidence>
<keyword evidence="3" id="KW-0862">Zinc</keyword>
<gene>
    <name evidence="7" type="ORF">DVH24_029549</name>
</gene>
<evidence type="ECO:0000259" key="6">
    <source>
        <dbReference type="PROSITE" id="PS51795"/>
    </source>
</evidence>
<evidence type="ECO:0000256" key="4">
    <source>
        <dbReference type="PROSITE-ProRule" id="PRU01131"/>
    </source>
</evidence>